<evidence type="ECO:0000256" key="12">
    <source>
        <dbReference type="RuleBase" id="RU004016"/>
    </source>
</evidence>
<comment type="similarity">
    <text evidence="2 12">Belongs to the peptidase S11 family.</text>
</comment>
<evidence type="ECO:0000256" key="2">
    <source>
        <dbReference type="ARBA" id="ARBA00007164"/>
    </source>
</evidence>
<accession>A0A1G2Q9R0</accession>
<dbReference type="PROSITE" id="PS52029">
    <property type="entry name" value="LD_TPASE"/>
    <property type="match status" value="1"/>
</dbReference>
<keyword evidence="8 11" id="KW-0961">Cell wall biogenesis/degradation</keyword>
<dbReference type="Gene3D" id="3.40.710.10">
    <property type="entry name" value="DD-peptidase/beta-lactamase superfamily"/>
    <property type="match status" value="1"/>
</dbReference>
<dbReference type="EMBL" id="MHTG01000019">
    <property type="protein sequence ID" value="OHA57193.1"/>
    <property type="molecule type" value="Genomic_DNA"/>
</dbReference>
<dbReference type="InterPro" id="IPR038063">
    <property type="entry name" value="Transpep_catalytic_dom"/>
</dbReference>
<feature type="active site" description="Nucleophile" evidence="11">
    <location>
        <position position="172"/>
    </location>
</feature>
<proteinExistence type="inferred from homology"/>
<feature type="domain" description="L,D-TPase catalytic" evidence="13">
    <location>
        <begin position="80"/>
        <end position="196"/>
    </location>
</feature>
<dbReference type="GO" id="GO:0006508">
    <property type="term" value="P:proteolysis"/>
    <property type="evidence" value="ECO:0007669"/>
    <property type="project" value="InterPro"/>
</dbReference>
<feature type="active site" evidence="9">
    <location>
        <position position="303"/>
    </location>
</feature>
<organism evidence="14 15">
    <name type="scientific">Candidatus Vogelbacteria bacterium GWA1_51_14</name>
    <dbReference type="NCBI Taxonomy" id="1802435"/>
    <lineage>
        <taxon>Bacteria</taxon>
        <taxon>Candidatus Vogeliibacteriota</taxon>
    </lineage>
</organism>
<evidence type="ECO:0000256" key="3">
    <source>
        <dbReference type="ARBA" id="ARBA00022679"/>
    </source>
</evidence>
<evidence type="ECO:0000256" key="11">
    <source>
        <dbReference type="PROSITE-ProRule" id="PRU01373"/>
    </source>
</evidence>
<dbReference type="GO" id="GO:0009002">
    <property type="term" value="F:serine-type D-Ala-D-Ala carboxypeptidase activity"/>
    <property type="evidence" value="ECO:0007669"/>
    <property type="project" value="InterPro"/>
</dbReference>
<gene>
    <name evidence="14" type="ORF">A2114_00065</name>
</gene>
<dbReference type="PANTHER" id="PTHR21581:SF6">
    <property type="entry name" value="TRAFFICKING PROTEIN PARTICLE COMPLEX SUBUNIT 12"/>
    <property type="match status" value="1"/>
</dbReference>
<dbReference type="PANTHER" id="PTHR21581">
    <property type="entry name" value="D-ALANYL-D-ALANINE CARBOXYPEPTIDASE"/>
    <property type="match status" value="1"/>
</dbReference>
<dbReference type="CDD" id="cd16913">
    <property type="entry name" value="YkuD_like"/>
    <property type="match status" value="1"/>
</dbReference>
<evidence type="ECO:0000256" key="9">
    <source>
        <dbReference type="PIRSR" id="PIRSR618044-1"/>
    </source>
</evidence>
<dbReference type="Pfam" id="PF03734">
    <property type="entry name" value="YkuD"/>
    <property type="match status" value="1"/>
</dbReference>
<feature type="binding site" evidence="10">
    <location>
        <position position="401"/>
    </location>
    <ligand>
        <name>substrate</name>
    </ligand>
</feature>
<dbReference type="InterPro" id="IPR012338">
    <property type="entry name" value="Beta-lactam/transpept-like"/>
</dbReference>
<evidence type="ECO:0000256" key="6">
    <source>
        <dbReference type="ARBA" id="ARBA00022960"/>
    </source>
</evidence>
<dbReference type="Pfam" id="PF00768">
    <property type="entry name" value="Peptidase_S11"/>
    <property type="match status" value="1"/>
</dbReference>
<evidence type="ECO:0000256" key="1">
    <source>
        <dbReference type="ARBA" id="ARBA00004752"/>
    </source>
</evidence>
<evidence type="ECO:0000256" key="5">
    <source>
        <dbReference type="ARBA" id="ARBA00022801"/>
    </source>
</evidence>
<evidence type="ECO:0000313" key="15">
    <source>
        <dbReference type="Proteomes" id="UP000176494"/>
    </source>
</evidence>
<dbReference type="PRINTS" id="PR00725">
    <property type="entry name" value="DADACBPTASE1"/>
</dbReference>
<dbReference type="SUPFAM" id="SSF141523">
    <property type="entry name" value="L,D-transpeptidase catalytic domain-like"/>
    <property type="match status" value="1"/>
</dbReference>
<dbReference type="AlphaFoldDB" id="A0A1G2Q9R0"/>
<evidence type="ECO:0000313" key="14">
    <source>
        <dbReference type="EMBL" id="OHA57193.1"/>
    </source>
</evidence>
<feature type="active site" description="Proton acceptor" evidence="9">
    <location>
        <position position="251"/>
    </location>
</feature>
<dbReference type="Gene3D" id="2.40.440.10">
    <property type="entry name" value="L,D-transpeptidase catalytic domain-like"/>
    <property type="match status" value="1"/>
</dbReference>
<keyword evidence="3" id="KW-0808">Transferase</keyword>
<dbReference type="Proteomes" id="UP000176494">
    <property type="component" value="Unassembled WGS sequence"/>
</dbReference>
<dbReference type="InterPro" id="IPR005490">
    <property type="entry name" value="LD_TPept_cat_dom"/>
</dbReference>
<name>A0A1G2Q9R0_9BACT</name>
<evidence type="ECO:0000256" key="8">
    <source>
        <dbReference type="ARBA" id="ARBA00023316"/>
    </source>
</evidence>
<dbReference type="InterPro" id="IPR018044">
    <property type="entry name" value="Peptidase_S11"/>
</dbReference>
<dbReference type="GO" id="GO:0009252">
    <property type="term" value="P:peptidoglycan biosynthetic process"/>
    <property type="evidence" value="ECO:0007669"/>
    <property type="project" value="UniProtKB-UniPathway"/>
</dbReference>
<keyword evidence="7 11" id="KW-0573">Peptidoglycan synthesis</keyword>
<dbReference type="STRING" id="1802435.A2114_00065"/>
<keyword evidence="4" id="KW-0732">Signal</keyword>
<comment type="caution">
    <text evidence="14">The sequence shown here is derived from an EMBL/GenBank/DDBJ whole genome shotgun (WGS) entry which is preliminary data.</text>
</comment>
<evidence type="ECO:0000256" key="4">
    <source>
        <dbReference type="ARBA" id="ARBA00022729"/>
    </source>
</evidence>
<dbReference type="InterPro" id="IPR001967">
    <property type="entry name" value="Peptidase_S11_N"/>
</dbReference>
<sequence>MKEKWQYIGWSALAGLFGIALASGVPLASQLIANGLSFSPLALTSSEVYQITAAVAMGSQTGADRGSLNDPIFEPPAVGKAVRADLEAMLITLYEDGREIDTYPIVSKGRSGTPWETPTGRYRILTREENHFSSIGQVWMPYSMQFFGNFFIHGWPYDQYGQPVPEGYSGGCIRLATEDAKDIYNFVTLDTVVSVYNANNGSVLPAEGYELLSVAEPAVSAGAYTVADLETGEIILAKNENQVYPIASLSKLLTALTSLEVINQYQLASVSATAIGAYGYQGGLEKGERLPLEELIFPLLLESSNDAAEVIAEHYGRDIFLKQANNKAAAIGLTHTKLDDPSGLSAGNVSTARELAKLAKHIYQSKRYIFNVTNQLERKYGEHTWRNNNHLIGAEGYLGGKNGFIDESGQTQVALFELPLSEFGKRKVVFTILKSVNRERDMATLVDFVRENVIFGQPPANPTFEYL</sequence>
<reference evidence="14 15" key="1">
    <citation type="journal article" date="2016" name="Nat. Commun.">
        <title>Thousands of microbial genomes shed light on interconnected biogeochemical processes in an aquifer system.</title>
        <authorList>
            <person name="Anantharaman K."/>
            <person name="Brown C.T."/>
            <person name="Hug L.A."/>
            <person name="Sharon I."/>
            <person name="Castelle C.J."/>
            <person name="Probst A.J."/>
            <person name="Thomas B.C."/>
            <person name="Singh A."/>
            <person name="Wilkins M.J."/>
            <person name="Karaoz U."/>
            <person name="Brodie E.L."/>
            <person name="Williams K.H."/>
            <person name="Hubbard S.S."/>
            <person name="Banfield J.F."/>
        </authorList>
    </citation>
    <scope>NUCLEOTIDE SEQUENCE [LARGE SCALE GENOMIC DNA]</scope>
</reference>
<dbReference type="GO" id="GO:0008360">
    <property type="term" value="P:regulation of cell shape"/>
    <property type="evidence" value="ECO:0007669"/>
    <property type="project" value="UniProtKB-UniRule"/>
</dbReference>
<evidence type="ECO:0000256" key="10">
    <source>
        <dbReference type="PIRSR" id="PIRSR618044-2"/>
    </source>
</evidence>
<feature type="active site" description="Acyl-ester intermediate" evidence="9">
    <location>
        <position position="248"/>
    </location>
</feature>
<evidence type="ECO:0000259" key="13">
    <source>
        <dbReference type="PROSITE" id="PS52029"/>
    </source>
</evidence>
<protein>
    <recommendedName>
        <fullName evidence="13">L,D-TPase catalytic domain-containing protein</fullName>
    </recommendedName>
</protein>
<feature type="active site" description="Proton donor/acceptor" evidence="11">
    <location>
        <position position="153"/>
    </location>
</feature>
<keyword evidence="6 11" id="KW-0133">Cell shape</keyword>
<dbReference type="SUPFAM" id="SSF56601">
    <property type="entry name" value="beta-lactamase/transpeptidase-like"/>
    <property type="match status" value="1"/>
</dbReference>
<dbReference type="GO" id="GO:0016740">
    <property type="term" value="F:transferase activity"/>
    <property type="evidence" value="ECO:0007669"/>
    <property type="project" value="UniProtKB-KW"/>
</dbReference>
<comment type="pathway">
    <text evidence="1 11">Cell wall biogenesis; peptidoglycan biosynthesis.</text>
</comment>
<dbReference type="GO" id="GO:0071555">
    <property type="term" value="P:cell wall organization"/>
    <property type="evidence" value="ECO:0007669"/>
    <property type="project" value="UniProtKB-UniRule"/>
</dbReference>
<dbReference type="UniPathway" id="UPA00219"/>
<keyword evidence="5" id="KW-0378">Hydrolase</keyword>
<evidence type="ECO:0000256" key="7">
    <source>
        <dbReference type="ARBA" id="ARBA00022984"/>
    </source>
</evidence>